<organism evidence="2 3">
    <name type="scientific">Montanilutibacter psychrotolerans</name>
    <dbReference type="NCBI Taxonomy" id="1327343"/>
    <lineage>
        <taxon>Bacteria</taxon>
        <taxon>Pseudomonadati</taxon>
        <taxon>Pseudomonadota</taxon>
        <taxon>Gammaproteobacteria</taxon>
        <taxon>Lysobacterales</taxon>
        <taxon>Lysobacteraceae</taxon>
        <taxon>Montanilutibacter</taxon>
    </lineage>
</organism>
<proteinExistence type="predicted"/>
<accession>A0A3M8SRB6</accession>
<evidence type="ECO:0000313" key="3">
    <source>
        <dbReference type="Proteomes" id="UP000267049"/>
    </source>
</evidence>
<dbReference type="AlphaFoldDB" id="A0A3M8SRB6"/>
<keyword evidence="1" id="KW-0472">Membrane</keyword>
<keyword evidence="1" id="KW-0812">Transmembrane</keyword>
<name>A0A3M8SRB6_9GAMM</name>
<evidence type="ECO:0000313" key="2">
    <source>
        <dbReference type="EMBL" id="RNF83881.1"/>
    </source>
</evidence>
<dbReference type="EMBL" id="RIBS01000004">
    <property type="protein sequence ID" value="RNF83881.1"/>
    <property type="molecule type" value="Genomic_DNA"/>
</dbReference>
<reference evidence="2 3" key="1">
    <citation type="submission" date="2018-11" db="EMBL/GenBank/DDBJ databases">
        <title>Lysobacter cryohumiis sp. nov., isolated from soil in the Tianshan Mountains, Xinjiang, China.</title>
        <authorList>
            <person name="Luo Y."/>
            <person name="Sheng H."/>
        </authorList>
    </citation>
    <scope>NUCLEOTIDE SEQUENCE [LARGE SCALE GENOMIC DNA]</scope>
    <source>
        <strain evidence="2 3">ZS60</strain>
    </source>
</reference>
<keyword evidence="1" id="KW-1133">Transmembrane helix</keyword>
<comment type="caution">
    <text evidence="2">The sequence shown here is derived from an EMBL/GenBank/DDBJ whole genome shotgun (WGS) entry which is preliminary data.</text>
</comment>
<dbReference type="RefSeq" id="WP_123088138.1">
    <property type="nucleotide sequence ID" value="NZ_RIBS01000004.1"/>
</dbReference>
<keyword evidence="3" id="KW-1185">Reference proteome</keyword>
<gene>
    <name evidence="2" type="ORF">EER27_11035</name>
</gene>
<feature type="transmembrane region" description="Helical" evidence="1">
    <location>
        <begin position="71"/>
        <end position="95"/>
    </location>
</feature>
<evidence type="ECO:0000256" key="1">
    <source>
        <dbReference type="SAM" id="Phobius"/>
    </source>
</evidence>
<dbReference type="Proteomes" id="UP000267049">
    <property type="component" value="Unassembled WGS sequence"/>
</dbReference>
<sequence>MKLAWWVLAALCIAAILIVRTFGNAVLDNPIVVAAVVAPFILFGLVHLLLMKREISARKGSGNLADNAVRVFYWMGAAAFALIAIAVLIQLYSYVQSA</sequence>
<protein>
    <submittedName>
        <fullName evidence="2">Uncharacterized protein</fullName>
    </submittedName>
</protein>
<feature type="transmembrane region" description="Helical" evidence="1">
    <location>
        <begin position="31"/>
        <end position="50"/>
    </location>
</feature>